<organism evidence="1 2">
    <name type="scientific">Massarina eburnea CBS 473.64</name>
    <dbReference type="NCBI Taxonomy" id="1395130"/>
    <lineage>
        <taxon>Eukaryota</taxon>
        <taxon>Fungi</taxon>
        <taxon>Dikarya</taxon>
        <taxon>Ascomycota</taxon>
        <taxon>Pezizomycotina</taxon>
        <taxon>Dothideomycetes</taxon>
        <taxon>Pleosporomycetidae</taxon>
        <taxon>Pleosporales</taxon>
        <taxon>Massarineae</taxon>
        <taxon>Massarinaceae</taxon>
        <taxon>Massarina</taxon>
    </lineage>
</organism>
<keyword evidence="2" id="KW-1185">Reference proteome</keyword>
<protein>
    <submittedName>
        <fullName evidence="1">Uncharacterized protein</fullName>
    </submittedName>
</protein>
<dbReference type="EMBL" id="MU006822">
    <property type="protein sequence ID" value="KAF2634517.1"/>
    <property type="molecule type" value="Genomic_DNA"/>
</dbReference>
<dbReference type="Proteomes" id="UP000799753">
    <property type="component" value="Unassembled WGS sequence"/>
</dbReference>
<proteinExistence type="predicted"/>
<dbReference type="AlphaFoldDB" id="A0A6A6RHI1"/>
<evidence type="ECO:0000313" key="2">
    <source>
        <dbReference type="Proteomes" id="UP000799753"/>
    </source>
</evidence>
<dbReference type="OrthoDB" id="5272396at2759"/>
<reference evidence="1" key="1">
    <citation type="journal article" date="2020" name="Stud. Mycol.">
        <title>101 Dothideomycetes genomes: a test case for predicting lifestyles and emergence of pathogens.</title>
        <authorList>
            <person name="Haridas S."/>
            <person name="Albert R."/>
            <person name="Binder M."/>
            <person name="Bloem J."/>
            <person name="Labutti K."/>
            <person name="Salamov A."/>
            <person name="Andreopoulos B."/>
            <person name="Baker S."/>
            <person name="Barry K."/>
            <person name="Bills G."/>
            <person name="Bluhm B."/>
            <person name="Cannon C."/>
            <person name="Castanera R."/>
            <person name="Culley D."/>
            <person name="Daum C."/>
            <person name="Ezra D."/>
            <person name="Gonzalez J."/>
            <person name="Henrissat B."/>
            <person name="Kuo A."/>
            <person name="Liang C."/>
            <person name="Lipzen A."/>
            <person name="Lutzoni F."/>
            <person name="Magnuson J."/>
            <person name="Mondo S."/>
            <person name="Nolan M."/>
            <person name="Ohm R."/>
            <person name="Pangilinan J."/>
            <person name="Park H.-J."/>
            <person name="Ramirez L."/>
            <person name="Alfaro M."/>
            <person name="Sun H."/>
            <person name="Tritt A."/>
            <person name="Yoshinaga Y."/>
            <person name="Zwiers L.-H."/>
            <person name="Turgeon B."/>
            <person name="Goodwin S."/>
            <person name="Spatafora J."/>
            <person name="Crous P."/>
            <person name="Grigoriev I."/>
        </authorList>
    </citation>
    <scope>NUCLEOTIDE SEQUENCE</scope>
    <source>
        <strain evidence="1">CBS 473.64</strain>
    </source>
</reference>
<name>A0A6A6RHI1_9PLEO</name>
<evidence type="ECO:0000313" key="1">
    <source>
        <dbReference type="EMBL" id="KAF2634517.1"/>
    </source>
</evidence>
<accession>A0A6A6RHI1</accession>
<gene>
    <name evidence="1" type="ORF">P280DRAFT_238840</name>
</gene>
<sequence>MELPAEVRLIIAEHALYYEDGLEWRWKSYSKERKVGTFYEDSESTSMTANLNPLALVCKKLHHETKNIVFKVNVLGFSSIAMDVGIPDNELYDDSIENDFENPMEAWDHFREHADDLTLAAVRQVKISCCILWPEHPCSDPVMQRRLSQLEIAAVGTPHAHFVLDPSWELYPAEKEDTEDVAHFLEEGDLIEASVWKHSLTNKRTWRVRVSYTSEKHVARVREYVPESRQEKALSWLENGI</sequence>